<organism evidence="2 3">
    <name type="scientific">Catenaria anguillulae PL171</name>
    <dbReference type="NCBI Taxonomy" id="765915"/>
    <lineage>
        <taxon>Eukaryota</taxon>
        <taxon>Fungi</taxon>
        <taxon>Fungi incertae sedis</taxon>
        <taxon>Blastocladiomycota</taxon>
        <taxon>Blastocladiomycetes</taxon>
        <taxon>Blastocladiales</taxon>
        <taxon>Catenariaceae</taxon>
        <taxon>Catenaria</taxon>
    </lineage>
</organism>
<accession>A0A1Y2I475</accession>
<protein>
    <submittedName>
        <fullName evidence="2">Uncharacterized protein</fullName>
    </submittedName>
</protein>
<evidence type="ECO:0000313" key="3">
    <source>
        <dbReference type="Proteomes" id="UP000193411"/>
    </source>
</evidence>
<gene>
    <name evidence="2" type="ORF">BCR44DRAFT_1495112</name>
</gene>
<comment type="caution">
    <text evidence="2">The sequence shown here is derived from an EMBL/GenBank/DDBJ whole genome shotgun (WGS) entry which is preliminary data.</text>
</comment>
<reference evidence="2 3" key="1">
    <citation type="submission" date="2016-07" db="EMBL/GenBank/DDBJ databases">
        <title>Pervasive Adenine N6-methylation of Active Genes in Fungi.</title>
        <authorList>
            <consortium name="DOE Joint Genome Institute"/>
            <person name="Mondo S.J."/>
            <person name="Dannebaum R.O."/>
            <person name="Kuo R.C."/>
            <person name="Labutti K."/>
            <person name="Haridas S."/>
            <person name="Kuo A."/>
            <person name="Salamov A."/>
            <person name="Ahrendt S.R."/>
            <person name="Lipzen A."/>
            <person name="Sullivan W."/>
            <person name="Andreopoulos W.B."/>
            <person name="Clum A."/>
            <person name="Lindquist E."/>
            <person name="Daum C."/>
            <person name="Ramamoorthy G.K."/>
            <person name="Gryganskyi A."/>
            <person name="Culley D."/>
            <person name="Magnuson J.K."/>
            <person name="James T.Y."/>
            <person name="O'Malley M.A."/>
            <person name="Stajich J.E."/>
            <person name="Spatafora J.W."/>
            <person name="Visel A."/>
            <person name="Grigoriev I.V."/>
        </authorList>
    </citation>
    <scope>NUCLEOTIDE SEQUENCE [LARGE SCALE GENOMIC DNA]</scope>
    <source>
        <strain evidence="2 3">PL171</strain>
    </source>
</reference>
<feature type="region of interest" description="Disordered" evidence="1">
    <location>
        <begin position="1"/>
        <end position="109"/>
    </location>
</feature>
<keyword evidence="3" id="KW-1185">Reference proteome</keyword>
<sequence length="109" mass="12560">MSDNGYYGSSAHPEDRHDDRMETDERDRQALQQAADQDRDAQAPRSRSRSRSAERGGDRDRVDRRAADSSRSPVRRDSRDRERETRRPDMSLCLEITLSLPKKANRSAS</sequence>
<dbReference type="AlphaFoldDB" id="A0A1Y2I475"/>
<dbReference type="Proteomes" id="UP000193411">
    <property type="component" value="Unassembled WGS sequence"/>
</dbReference>
<dbReference type="EMBL" id="MCFL01000001">
    <property type="protein sequence ID" value="ORZ41670.1"/>
    <property type="molecule type" value="Genomic_DNA"/>
</dbReference>
<feature type="compositionally biased region" description="Basic and acidic residues" evidence="1">
    <location>
        <begin position="12"/>
        <end position="29"/>
    </location>
</feature>
<evidence type="ECO:0000313" key="2">
    <source>
        <dbReference type="EMBL" id="ORZ41670.1"/>
    </source>
</evidence>
<evidence type="ECO:0000256" key="1">
    <source>
        <dbReference type="SAM" id="MobiDB-lite"/>
    </source>
</evidence>
<feature type="compositionally biased region" description="Basic and acidic residues" evidence="1">
    <location>
        <begin position="51"/>
        <end position="89"/>
    </location>
</feature>
<name>A0A1Y2I475_9FUNG</name>
<proteinExistence type="predicted"/>